<feature type="region of interest" description="Disordered" evidence="1">
    <location>
        <begin position="32"/>
        <end position="100"/>
    </location>
</feature>
<comment type="caution">
    <text evidence="4">The sequence shown here is derived from an EMBL/GenBank/DDBJ whole genome shotgun (WGS) entry which is preliminary data.</text>
</comment>
<dbReference type="Pfam" id="PF13511">
    <property type="entry name" value="DUF4124"/>
    <property type="match status" value="1"/>
</dbReference>
<evidence type="ECO:0000256" key="1">
    <source>
        <dbReference type="SAM" id="MobiDB-lite"/>
    </source>
</evidence>
<dbReference type="EMBL" id="BGZH01000004">
    <property type="protein sequence ID" value="GBO85877.1"/>
    <property type="molecule type" value="Genomic_DNA"/>
</dbReference>
<feature type="compositionally biased region" description="Basic and acidic residues" evidence="1">
    <location>
        <begin position="71"/>
        <end position="93"/>
    </location>
</feature>
<keyword evidence="2" id="KW-0732">Signal</keyword>
<evidence type="ECO:0000256" key="2">
    <source>
        <dbReference type="SAM" id="SignalP"/>
    </source>
</evidence>
<feature type="signal peptide" evidence="2">
    <location>
        <begin position="1"/>
        <end position="21"/>
    </location>
</feature>
<feature type="domain" description="DUF4124" evidence="3">
    <location>
        <begin position="11"/>
        <end position="59"/>
    </location>
</feature>
<feature type="compositionally biased region" description="Polar residues" evidence="1">
    <location>
        <begin position="52"/>
        <end position="70"/>
    </location>
</feature>
<sequence>MNRKILTLTLLLAVVPGVALSASVYKWTDENGVTHFGDRQPTGSKAERVNVRSGTSSNASGNPQSAQERLQNLEERQSEEAEQRQESAVEQARRKQREANCATARSNLELIERNARIRIEENGEQRYLSQEEIAEKKAEALRIAEENCGPVENSDQQ</sequence>
<proteinExistence type="predicted"/>
<feature type="chain" id="PRO_5024404317" description="DUF4124 domain-containing protein" evidence="2">
    <location>
        <begin position="22"/>
        <end position="157"/>
    </location>
</feature>
<evidence type="ECO:0000259" key="3">
    <source>
        <dbReference type="Pfam" id="PF13511"/>
    </source>
</evidence>
<organism evidence="4 5">
    <name type="scientific">Marinobacter salsuginis</name>
    <dbReference type="NCBI Taxonomy" id="418719"/>
    <lineage>
        <taxon>Bacteria</taxon>
        <taxon>Pseudomonadati</taxon>
        <taxon>Pseudomonadota</taxon>
        <taxon>Gammaproteobacteria</taxon>
        <taxon>Pseudomonadales</taxon>
        <taxon>Marinobacteraceae</taxon>
        <taxon>Marinobacter</taxon>
    </lineage>
</organism>
<evidence type="ECO:0000313" key="4">
    <source>
        <dbReference type="EMBL" id="GBO85877.1"/>
    </source>
</evidence>
<gene>
    <name evidence="4" type="ORF">MS5N3_33280</name>
</gene>
<accession>A0A5M3PSP7</accession>
<name>A0A5M3PSP7_9GAMM</name>
<dbReference type="InterPro" id="IPR025392">
    <property type="entry name" value="DUF4124"/>
</dbReference>
<dbReference type="RefSeq" id="WP_153634734.1">
    <property type="nucleotide sequence ID" value="NZ_BGZH01000004.1"/>
</dbReference>
<dbReference type="AlphaFoldDB" id="A0A5M3PSP7"/>
<keyword evidence="5" id="KW-1185">Reference proteome</keyword>
<protein>
    <recommendedName>
        <fullName evidence="3">DUF4124 domain-containing protein</fullName>
    </recommendedName>
</protein>
<reference evidence="4 5" key="1">
    <citation type="journal article" date="2019" name="J. Gen. Appl. Microbiol.">
        <title>Aerobic degradation of cis-dichloroethene by the marine bacterium Marinobacter salsuginis strain 5N-3.</title>
        <authorList>
            <person name="Inoue Y."/>
            <person name="Fukunaga Y."/>
            <person name="Katsumata H."/>
            <person name="Ohji S."/>
            <person name="Hosoyama A."/>
            <person name="Mori K."/>
            <person name="Ando K."/>
        </authorList>
    </citation>
    <scope>NUCLEOTIDE SEQUENCE [LARGE SCALE GENOMIC DNA]</scope>
    <source>
        <strain evidence="4 5">5N-3</strain>
    </source>
</reference>
<evidence type="ECO:0000313" key="5">
    <source>
        <dbReference type="Proteomes" id="UP000340077"/>
    </source>
</evidence>
<dbReference type="Proteomes" id="UP000340077">
    <property type="component" value="Unassembled WGS sequence"/>
</dbReference>